<comment type="subunit">
    <text evidence="9">Forms a complex with SecD. Part of the essential Sec protein translocation apparatus which comprises SecA, SecYEG and auxiliary proteins SecDF. Other proteins may also be involved.</text>
</comment>
<feature type="transmembrane region" description="Helical" evidence="9">
    <location>
        <begin position="250"/>
        <end position="269"/>
    </location>
</feature>
<feature type="transmembrane region" description="Helical" evidence="9">
    <location>
        <begin position="193"/>
        <end position="212"/>
    </location>
</feature>
<evidence type="ECO:0000256" key="7">
    <source>
        <dbReference type="ARBA" id="ARBA00023010"/>
    </source>
</evidence>
<evidence type="ECO:0000256" key="2">
    <source>
        <dbReference type="ARBA" id="ARBA00022448"/>
    </source>
</evidence>
<dbReference type="InterPro" id="IPR005665">
    <property type="entry name" value="SecF_bac"/>
</dbReference>
<proteinExistence type="inferred from homology"/>
<dbReference type="InterPro" id="IPR022645">
    <property type="entry name" value="SecD/SecF_bac"/>
</dbReference>
<evidence type="ECO:0000313" key="13">
    <source>
        <dbReference type="Proteomes" id="UP000800981"/>
    </source>
</evidence>
<name>A0ABX0GW96_9ACTN</name>
<evidence type="ECO:0000256" key="9">
    <source>
        <dbReference type="HAMAP-Rule" id="MF_01464"/>
    </source>
</evidence>
<comment type="subcellular location">
    <subcellularLocation>
        <location evidence="1 9">Cell membrane</location>
        <topology evidence="1 9">Multi-pass membrane protein</topology>
    </subcellularLocation>
</comment>
<evidence type="ECO:0000256" key="10">
    <source>
        <dbReference type="SAM" id="MobiDB-lite"/>
    </source>
</evidence>
<sequence>MSRLGQLGHRLYTGEVAYDFVGRKRTWYAVSAAILVITLLALFFRGLNFGIEFKGGAEFRVPNANCSIEDARGAVGEEVEGETIVQKLNDNTLRVQTGDLTGEQPDAVTNALADACGVAASEVNVQVVGPSWGGAVTERAAWGLVVFLILVAVFIAIVFEFKMAIAAFVALLHDILITVGVYALVGFDVTPSTVIGLLTILGYSLYDTVVVFDSLRENSAGLQGSSRMTYSEAANLSVNQTLVRSINTSLLALLPIGAILFVGAFLLGAGTLKDLSLVLFVGIAASTYSSIFIATPLLADLKEREPGMKALAKRVEMRRAGGAAPRRTGQPRAAAAGQAAPASGGGATSLATLEEAGAGPDDDVPPTPGPTRPRPGGAAGQRPQPRRGGGSRPGSGPRGKRR</sequence>
<dbReference type="NCBIfam" id="TIGR00916">
    <property type="entry name" value="2A0604s01"/>
    <property type="match status" value="1"/>
</dbReference>
<protein>
    <recommendedName>
        <fullName evidence="9">Protein-export membrane protein SecF</fullName>
    </recommendedName>
</protein>
<feature type="transmembrane region" description="Helical" evidence="9">
    <location>
        <begin position="275"/>
        <end position="299"/>
    </location>
</feature>
<evidence type="ECO:0000256" key="4">
    <source>
        <dbReference type="ARBA" id="ARBA00022692"/>
    </source>
</evidence>
<keyword evidence="5 9" id="KW-0653">Protein transport</keyword>
<evidence type="ECO:0000256" key="6">
    <source>
        <dbReference type="ARBA" id="ARBA00022989"/>
    </source>
</evidence>
<comment type="similarity">
    <text evidence="9">Belongs to the SecD/SecF family. SecF subfamily.</text>
</comment>
<dbReference type="NCBIfam" id="TIGR00966">
    <property type="entry name" value="transloc_SecF"/>
    <property type="match status" value="1"/>
</dbReference>
<reference evidence="12 13" key="1">
    <citation type="submission" date="2020-03" db="EMBL/GenBank/DDBJ databases">
        <title>Two novel Motilibacter sp.</title>
        <authorList>
            <person name="Liu S."/>
        </authorList>
    </citation>
    <scope>NUCLEOTIDE SEQUENCE [LARGE SCALE GENOMIC DNA]</scope>
    <source>
        <strain evidence="12 13">E257</strain>
    </source>
</reference>
<comment type="caution">
    <text evidence="12">The sequence shown here is derived from an EMBL/GenBank/DDBJ whole genome shotgun (WGS) entry which is preliminary data.</text>
</comment>
<keyword evidence="2 9" id="KW-0813">Transport</keyword>
<dbReference type="Pfam" id="PF07549">
    <property type="entry name" value="Sec_GG"/>
    <property type="match status" value="1"/>
</dbReference>
<dbReference type="Pfam" id="PF02355">
    <property type="entry name" value="SecD_SecF_C"/>
    <property type="match status" value="1"/>
</dbReference>
<dbReference type="Gene3D" id="1.20.1640.10">
    <property type="entry name" value="Multidrug efflux transporter AcrB transmembrane domain"/>
    <property type="match status" value="1"/>
</dbReference>
<feature type="compositionally biased region" description="Low complexity" evidence="10">
    <location>
        <begin position="374"/>
        <end position="383"/>
    </location>
</feature>
<dbReference type="InterPro" id="IPR048634">
    <property type="entry name" value="SecD_SecF_C"/>
</dbReference>
<keyword evidence="6 9" id="KW-1133">Transmembrane helix</keyword>
<keyword evidence="7 9" id="KW-0811">Translocation</keyword>
<feature type="compositionally biased region" description="Gly residues" evidence="10">
    <location>
        <begin position="387"/>
        <end position="402"/>
    </location>
</feature>
<accession>A0ABX0GW96</accession>
<dbReference type="Proteomes" id="UP000800981">
    <property type="component" value="Unassembled WGS sequence"/>
</dbReference>
<dbReference type="InterPro" id="IPR055344">
    <property type="entry name" value="SecD_SecF_C_bact"/>
</dbReference>
<feature type="transmembrane region" description="Helical" evidence="9">
    <location>
        <begin position="140"/>
        <end position="159"/>
    </location>
</feature>
<keyword evidence="3 9" id="KW-1003">Cell membrane</keyword>
<keyword evidence="13" id="KW-1185">Reference proteome</keyword>
<dbReference type="RefSeq" id="WP_166280989.1">
    <property type="nucleotide sequence ID" value="NZ_JAANNP010000003.1"/>
</dbReference>
<dbReference type="InterPro" id="IPR022646">
    <property type="entry name" value="SecD/SecF_CS"/>
</dbReference>
<evidence type="ECO:0000256" key="8">
    <source>
        <dbReference type="ARBA" id="ARBA00023136"/>
    </source>
</evidence>
<feature type="region of interest" description="Disordered" evidence="10">
    <location>
        <begin position="316"/>
        <end position="402"/>
    </location>
</feature>
<dbReference type="PANTHER" id="PTHR30081:SF8">
    <property type="entry name" value="PROTEIN TRANSLOCASE SUBUNIT SECF"/>
    <property type="match status" value="1"/>
</dbReference>
<gene>
    <name evidence="9 12" type="primary">secF</name>
    <name evidence="12" type="ORF">G9H71_09255</name>
</gene>
<feature type="domain" description="Protein export membrane protein SecD/SecF C-terminal" evidence="11">
    <location>
        <begin position="117"/>
        <end position="303"/>
    </location>
</feature>
<dbReference type="EMBL" id="JAANNP010000003">
    <property type="protein sequence ID" value="NHC13966.1"/>
    <property type="molecule type" value="Genomic_DNA"/>
</dbReference>
<evidence type="ECO:0000256" key="3">
    <source>
        <dbReference type="ARBA" id="ARBA00022475"/>
    </source>
</evidence>
<feature type="compositionally biased region" description="Low complexity" evidence="10">
    <location>
        <begin position="320"/>
        <end position="353"/>
    </location>
</feature>
<feature type="transmembrane region" description="Helical" evidence="9">
    <location>
        <begin position="166"/>
        <end position="187"/>
    </location>
</feature>
<dbReference type="SUPFAM" id="SSF82866">
    <property type="entry name" value="Multidrug efflux transporter AcrB transmembrane domain"/>
    <property type="match status" value="1"/>
</dbReference>
<comment type="function">
    <text evidence="9">Part of the Sec protein translocase complex. Interacts with the SecYEG preprotein conducting channel. SecDF uses the proton motive force (PMF) to complete protein translocation after the ATP-dependent function of SecA.</text>
</comment>
<evidence type="ECO:0000313" key="12">
    <source>
        <dbReference type="EMBL" id="NHC13966.1"/>
    </source>
</evidence>
<evidence type="ECO:0000259" key="11">
    <source>
        <dbReference type="Pfam" id="PF02355"/>
    </source>
</evidence>
<dbReference type="HAMAP" id="MF_01464_B">
    <property type="entry name" value="SecF_B"/>
    <property type="match status" value="1"/>
</dbReference>
<evidence type="ECO:0000256" key="1">
    <source>
        <dbReference type="ARBA" id="ARBA00004651"/>
    </source>
</evidence>
<dbReference type="InterPro" id="IPR022813">
    <property type="entry name" value="SecD/SecF_arch_bac"/>
</dbReference>
<dbReference type="PANTHER" id="PTHR30081">
    <property type="entry name" value="PROTEIN-EXPORT MEMBRANE PROTEIN SEC"/>
    <property type="match status" value="1"/>
</dbReference>
<evidence type="ECO:0000256" key="5">
    <source>
        <dbReference type="ARBA" id="ARBA00022927"/>
    </source>
</evidence>
<keyword evidence="4 9" id="KW-0812">Transmembrane</keyword>
<keyword evidence="8 9" id="KW-0472">Membrane</keyword>
<dbReference type="PRINTS" id="PR01755">
    <property type="entry name" value="SECFTRNLCASE"/>
</dbReference>
<feature type="transmembrane region" description="Helical" evidence="9">
    <location>
        <begin position="26"/>
        <end position="44"/>
    </location>
</feature>
<organism evidence="12 13">
    <name type="scientific">Motilibacter deserti</name>
    <dbReference type="NCBI Taxonomy" id="2714956"/>
    <lineage>
        <taxon>Bacteria</taxon>
        <taxon>Bacillati</taxon>
        <taxon>Actinomycetota</taxon>
        <taxon>Actinomycetes</taxon>
        <taxon>Motilibacterales</taxon>
        <taxon>Motilibacteraceae</taxon>
        <taxon>Motilibacter</taxon>
    </lineage>
</organism>